<dbReference type="STRING" id="1555241.A0A4P9X3S2"/>
<dbReference type="InterPro" id="IPR045851">
    <property type="entry name" value="AMP-bd_C_sf"/>
</dbReference>
<gene>
    <name evidence="4" type="ORF">CXG81DRAFT_14207</name>
</gene>
<evidence type="ECO:0000256" key="1">
    <source>
        <dbReference type="ARBA" id="ARBA00006432"/>
    </source>
</evidence>
<evidence type="ECO:0008006" key="6">
    <source>
        <dbReference type="Google" id="ProtNLM"/>
    </source>
</evidence>
<accession>A0A4P9X3S2</accession>
<dbReference type="SUPFAM" id="SSF56801">
    <property type="entry name" value="Acetyl-CoA synthetase-like"/>
    <property type="match status" value="1"/>
</dbReference>
<evidence type="ECO:0000313" key="5">
    <source>
        <dbReference type="Proteomes" id="UP000274922"/>
    </source>
</evidence>
<dbReference type="PANTHER" id="PTHR43201">
    <property type="entry name" value="ACYL-COA SYNTHETASE"/>
    <property type="match status" value="1"/>
</dbReference>
<dbReference type="EMBL" id="ML014266">
    <property type="protein sequence ID" value="RKO99674.1"/>
    <property type="molecule type" value="Genomic_DNA"/>
</dbReference>
<dbReference type="Proteomes" id="UP000274922">
    <property type="component" value="Unassembled WGS sequence"/>
</dbReference>
<dbReference type="Gene3D" id="3.40.50.12780">
    <property type="entry name" value="N-terminal domain of ligase-like"/>
    <property type="match status" value="1"/>
</dbReference>
<dbReference type="Pfam" id="PF13193">
    <property type="entry name" value="AMP-binding_C"/>
    <property type="match status" value="1"/>
</dbReference>
<protein>
    <recommendedName>
        <fullName evidence="6">Acetyl-CoA synthetase-like protein</fullName>
    </recommendedName>
</protein>
<dbReference type="Pfam" id="PF00501">
    <property type="entry name" value="AMP-binding"/>
    <property type="match status" value="1"/>
</dbReference>
<keyword evidence="5" id="KW-1185">Reference proteome</keyword>
<evidence type="ECO:0000259" key="3">
    <source>
        <dbReference type="Pfam" id="PF13193"/>
    </source>
</evidence>
<comment type="similarity">
    <text evidence="1">Belongs to the ATP-dependent AMP-binding enzyme family.</text>
</comment>
<dbReference type="Gene3D" id="3.30.300.30">
    <property type="match status" value="1"/>
</dbReference>
<dbReference type="AlphaFoldDB" id="A0A4P9X3S2"/>
<dbReference type="GO" id="GO:0006631">
    <property type="term" value="P:fatty acid metabolic process"/>
    <property type="evidence" value="ECO:0007669"/>
    <property type="project" value="TreeGrafter"/>
</dbReference>
<name>A0A4P9X3S2_9FUNG</name>
<dbReference type="OrthoDB" id="2962993at2759"/>
<feature type="domain" description="AMP-dependent synthetase/ligase" evidence="2">
    <location>
        <begin position="4"/>
        <end position="200"/>
    </location>
</feature>
<evidence type="ECO:0000313" key="4">
    <source>
        <dbReference type="EMBL" id="RKO99674.1"/>
    </source>
</evidence>
<sequence length="407" mass="42692">MPCSGTTGRRKGVPASQAQLDAMCHSLIQAWAYAPSDRMLHVLPLNHVHGLVNALFAPLLSGATVEFMPFDPSAVWQRVLAGHTGQAPPLSLFTGVPTMYARLVSVLEDLRAGHGGTDQLRSADAVRAACASQFRVMMSGSAPLPARLATRWQAATGHTLLERYGMTEIGMALSNPLAPVDARAIGEVGVALPGVTWRIAPPTDPHHVLADGRGPALSTAPAAATSTAAAHHIHGGAAAPVDGELLVGGPTVFDGYRGNPQATAESFVVCAATGDRFFRTGDHVQLTPRGTLAILGRLSVDILKSKGYKLSALQIERAILDDTRIADVAVVGMPGEVDDVVTAIVVLAKAPASTEPLTLASLRHGVAHALPTYALPQALITVAAMPRNAMGKVNKKELIQRFQQNHK</sequence>
<dbReference type="GO" id="GO:0031956">
    <property type="term" value="F:medium-chain fatty acid-CoA ligase activity"/>
    <property type="evidence" value="ECO:0007669"/>
    <property type="project" value="TreeGrafter"/>
</dbReference>
<dbReference type="InterPro" id="IPR000873">
    <property type="entry name" value="AMP-dep_synth/lig_dom"/>
</dbReference>
<dbReference type="InterPro" id="IPR025110">
    <property type="entry name" value="AMP-bd_C"/>
</dbReference>
<evidence type="ECO:0000259" key="2">
    <source>
        <dbReference type="Pfam" id="PF00501"/>
    </source>
</evidence>
<organism evidence="4 5">
    <name type="scientific">Caulochytrium protostelioides</name>
    <dbReference type="NCBI Taxonomy" id="1555241"/>
    <lineage>
        <taxon>Eukaryota</taxon>
        <taxon>Fungi</taxon>
        <taxon>Fungi incertae sedis</taxon>
        <taxon>Chytridiomycota</taxon>
        <taxon>Chytridiomycota incertae sedis</taxon>
        <taxon>Chytridiomycetes</taxon>
        <taxon>Caulochytriales</taxon>
        <taxon>Caulochytriaceae</taxon>
        <taxon>Caulochytrium</taxon>
    </lineage>
</organism>
<dbReference type="PANTHER" id="PTHR43201:SF8">
    <property type="entry name" value="ACYL-COA SYNTHETASE FAMILY MEMBER 3"/>
    <property type="match status" value="1"/>
</dbReference>
<reference evidence="5" key="1">
    <citation type="journal article" date="2018" name="Nat. Microbiol.">
        <title>Leveraging single-cell genomics to expand the fungal tree of life.</title>
        <authorList>
            <person name="Ahrendt S.R."/>
            <person name="Quandt C.A."/>
            <person name="Ciobanu D."/>
            <person name="Clum A."/>
            <person name="Salamov A."/>
            <person name="Andreopoulos B."/>
            <person name="Cheng J.F."/>
            <person name="Woyke T."/>
            <person name="Pelin A."/>
            <person name="Henrissat B."/>
            <person name="Reynolds N.K."/>
            <person name="Benny G.L."/>
            <person name="Smith M.E."/>
            <person name="James T.Y."/>
            <person name="Grigoriev I.V."/>
        </authorList>
    </citation>
    <scope>NUCLEOTIDE SEQUENCE [LARGE SCALE GENOMIC DNA]</scope>
    <source>
        <strain evidence="5">ATCC 52028</strain>
    </source>
</reference>
<feature type="domain" description="AMP-binding enzyme C-terminal" evidence="3">
    <location>
        <begin position="315"/>
        <end position="392"/>
    </location>
</feature>
<proteinExistence type="inferred from homology"/>
<dbReference type="InterPro" id="IPR042099">
    <property type="entry name" value="ANL_N_sf"/>
</dbReference>